<dbReference type="EMBL" id="FN649759">
    <property type="protein sequence ID" value="CBN75493.1"/>
    <property type="molecule type" value="Genomic_DNA"/>
</dbReference>
<feature type="compositionally biased region" description="Polar residues" evidence="1">
    <location>
        <begin position="258"/>
        <end position="267"/>
    </location>
</feature>
<sequence>MTSGMLPFKRCRLSASPATGLVGMQENAFLSDFFGCVGFLPLTTPSHIRETMVTIMLPRASSQQSVFGDDCDEGGHYFEAVAPGGDLSKTSARNQFPMDPSACTFWCAVALGALAKGSPIESVTSYAQLAQEALAKSNSGPGDAEVAKAWVILANLHGFMGHKERFEKYLALSDSFLRSSIEQGSIDTLPVGFAEIVKFKDIANVSCGKWQVESFPVQGENFPPPQLNEAATEAELYRYVSRSCVAFESTIYTTMTKQSTSGGNSLYDSERHGRPDGVHSSPEDLMAVDISKAMRALLDDGGFVDFGPLQEAMDRPHAMRMAAKGDLHAARERISRCIEVLERYPGLCRSVIGGRRCK</sequence>
<evidence type="ECO:0000256" key="1">
    <source>
        <dbReference type="SAM" id="MobiDB-lite"/>
    </source>
</evidence>
<protein>
    <submittedName>
        <fullName evidence="2">Uncharacterized protein</fullName>
    </submittedName>
</protein>
<feature type="region of interest" description="Disordered" evidence="1">
    <location>
        <begin position="258"/>
        <end position="282"/>
    </location>
</feature>
<dbReference type="Proteomes" id="UP000002630">
    <property type="component" value="Linkage Group LG34"/>
</dbReference>
<reference evidence="2 3" key="1">
    <citation type="journal article" date="2010" name="Nature">
        <title>The Ectocarpus genome and the independent evolution of multicellularity in brown algae.</title>
        <authorList>
            <person name="Cock J.M."/>
            <person name="Sterck L."/>
            <person name="Rouze P."/>
            <person name="Scornet D."/>
            <person name="Allen A.E."/>
            <person name="Amoutzias G."/>
            <person name="Anthouard V."/>
            <person name="Artiguenave F."/>
            <person name="Aury J.M."/>
            <person name="Badger J.H."/>
            <person name="Beszteri B."/>
            <person name="Billiau K."/>
            <person name="Bonnet E."/>
            <person name="Bothwell J.H."/>
            <person name="Bowler C."/>
            <person name="Boyen C."/>
            <person name="Brownlee C."/>
            <person name="Carrano C.J."/>
            <person name="Charrier B."/>
            <person name="Cho G.Y."/>
            <person name="Coelho S.M."/>
            <person name="Collen J."/>
            <person name="Corre E."/>
            <person name="Da Silva C."/>
            <person name="Delage L."/>
            <person name="Delaroque N."/>
            <person name="Dittami S.M."/>
            <person name="Doulbeau S."/>
            <person name="Elias M."/>
            <person name="Farnham G."/>
            <person name="Gachon C.M."/>
            <person name="Gschloessl B."/>
            <person name="Heesch S."/>
            <person name="Jabbari K."/>
            <person name="Jubin C."/>
            <person name="Kawai H."/>
            <person name="Kimura K."/>
            <person name="Kloareg B."/>
            <person name="Kupper F.C."/>
            <person name="Lang D."/>
            <person name="Le Bail A."/>
            <person name="Leblanc C."/>
            <person name="Lerouge P."/>
            <person name="Lohr M."/>
            <person name="Lopez P.J."/>
            <person name="Martens C."/>
            <person name="Maumus F."/>
            <person name="Michel G."/>
            <person name="Miranda-Saavedra D."/>
            <person name="Morales J."/>
            <person name="Moreau H."/>
            <person name="Motomura T."/>
            <person name="Nagasato C."/>
            <person name="Napoli C.A."/>
            <person name="Nelson D.R."/>
            <person name="Nyvall-Collen P."/>
            <person name="Peters A.F."/>
            <person name="Pommier C."/>
            <person name="Potin P."/>
            <person name="Poulain J."/>
            <person name="Quesneville H."/>
            <person name="Read B."/>
            <person name="Rensing S.A."/>
            <person name="Ritter A."/>
            <person name="Rousvoal S."/>
            <person name="Samanta M."/>
            <person name="Samson G."/>
            <person name="Schroeder D.C."/>
            <person name="Segurens B."/>
            <person name="Strittmatter M."/>
            <person name="Tonon T."/>
            <person name="Tregear J.W."/>
            <person name="Valentin K."/>
            <person name="von Dassow P."/>
            <person name="Yamagishi T."/>
            <person name="Van de Peer Y."/>
            <person name="Wincker P."/>
        </authorList>
    </citation>
    <scope>NUCLEOTIDE SEQUENCE [LARGE SCALE GENOMIC DNA]</scope>
    <source>
        <strain evidence="3">Ec32 / CCAP1310/4</strain>
    </source>
</reference>
<organism evidence="2 3">
    <name type="scientific">Ectocarpus siliculosus</name>
    <name type="common">Brown alga</name>
    <name type="synonym">Conferva siliculosa</name>
    <dbReference type="NCBI Taxonomy" id="2880"/>
    <lineage>
        <taxon>Eukaryota</taxon>
        <taxon>Sar</taxon>
        <taxon>Stramenopiles</taxon>
        <taxon>Ochrophyta</taxon>
        <taxon>PX clade</taxon>
        <taxon>Phaeophyceae</taxon>
        <taxon>Ectocarpales</taxon>
        <taxon>Ectocarpaceae</taxon>
        <taxon>Ectocarpus</taxon>
    </lineage>
</organism>
<dbReference type="InParanoid" id="D8LCV1"/>
<feature type="compositionally biased region" description="Basic and acidic residues" evidence="1">
    <location>
        <begin position="268"/>
        <end position="277"/>
    </location>
</feature>
<gene>
    <name evidence="2" type="ORF">Esi_0111_0042</name>
</gene>
<accession>D8LCV1</accession>
<proteinExistence type="predicted"/>
<name>D8LCV1_ECTSI</name>
<dbReference type="AlphaFoldDB" id="D8LCV1"/>
<dbReference type="EMBL" id="FN647801">
    <property type="protein sequence ID" value="CBN75493.1"/>
    <property type="molecule type" value="Genomic_DNA"/>
</dbReference>
<keyword evidence="3" id="KW-1185">Reference proteome</keyword>
<evidence type="ECO:0000313" key="3">
    <source>
        <dbReference type="Proteomes" id="UP000002630"/>
    </source>
</evidence>
<evidence type="ECO:0000313" key="2">
    <source>
        <dbReference type="EMBL" id="CBN75493.1"/>
    </source>
</evidence>